<feature type="non-terminal residue" evidence="1">
    <location>
        <position position="1"/>
    </location>
</feature>
<sequence length="795" mass="91834">MLPKIVTALFQCQPLTKTFGAAQERLAQAENRQKDGYEELKDKYVRWATTRGLNDSDSEERQNGARVFVKSFYGIERSDALKKLSEKVAVIEIESPPCEFCIMDQLKSAYYLEPEKFMLLTRVLLQDLQTIYNNANICRLFNEAGYDVAEEGAFDNIDKMAIDTNPDHLPIDESSLLPNARRVEFYKKFVEELDGFHREWDSGWSYDRESTRSACKDKQPQKLLKEMGSLFFQCEPFGTSDVQNTEQLLGLFDALERQHPLIYGLAPEQVSEKLLDEVTYIEKESPTPASDTCVFDQLKTGYYLEPERFMPLIRVLLQDLQILYNNANICRRFASYVTHILLKDAFSGVIHYLPFWSSRRLGLSWSYVSSSLSVYPWRKHGIVVSVCIISHARLHYYVSRDRWMMLAIAMQRDEEHPQIDEAHLIASEQRTRFYKTAMISSLTTLLWMATIGACSEEPIRYFGNCLSVKDDSGCHLHSDFYKSNWTKEDLGKLPEHILSFFNHSDTIAEIILRARRDKLGLNNYASAREWRDVVLSMKKEDYQRSIDTSNFLPNAQRAQFYKEFAQERYQFLNMMVPDDFGWEPGNPLDTEDACKLVQPQKTLEKMFTKILDCHRLGKSDIQIMEDLLGAFDDLEQHPNWAVYRPKSAKETATVSEDLLAFGAFVKRYFYGPNLFARNRTRNDPDQKETTDMLYSAFATKLNLSPKKALESVDEVEYKDLKERFLLWAADRGIWQGSRDNGSKTVFGGCEHRKRDPCVSFLHTRPTAVDRLFNSREVHAAASRLAPGSADSVQQC</sequence>
<gene>
    <name evidence="1" type="ORF">MSPICULIGERA_LOCUS22689</name>
</gene>
<dbReference type="EMBL" id="CATQJA010002699">
    <property type="protein sequence ID" value="CAJ0584642.1"/>
    <property type="molecule type" value="Genomic_DNA"/>
</dbReference>
<organism evidence="1 2">
    <name type="scientific">Mesorhabditis spiculigera</name>
    <dbReference type="NCBI Taxonomy" id="96644"/>
    <lineage>
        <taxon>Eukaryota</taxon>
        <taxon>Metazoa</taxon>
        <taxon>Ecdysozoa</taxon>
        <taxon>Nematoda</taxon>
        <taxon>Chromadorea</taxon>
        <taxon>Rhabditida</taxon>
        <taxon>Rhabditina</taxon>
        <taxon>Rhabditomorpha</taxon>
        <taxon>Rhabditoidea</taxon>
        <taxon>Rhabditidae</taxon>
        <taxon>Mesorhabditinae</taxon>
        <taxon>Mesorhabditis</taxon>
    </lineage>
</organism>
<protein>
    <submittedName>
        <fullName evidence="1">Uncharacterized protein</fullName>
    </submittedName>
</protein>
<dbReference type="AlphaFoldDB" id="A0AA36GDM4"/>
<proteinExistence type="predicted"/>
<dbReference type="Proteomes" id="UP001177023">
    <property type="component" value="Unassembled WGS sequence"/>
</dbReference>
<name>A0AA36GDM4_9BILA</name>
<reference evidence="1" key="1">
    <citation type="submission" date="2023-06" db="EMBL/GenBank/DDBJ databases">
        <authorList>
            <person name="Delattre M."/>
        </authorList>
    </citation>
    <scope>NUCLEOTIDE SEQUENCE</scope>
    <source>
        <strain evidence="1">AF72</strain>
    </source>
</reference>
<accession>A0AA36GDM4</accession>
<comment type="caution">
    <text evidence="1">The sequence shown here is derived from an EMBL/GenBank/DDBJ whole genome shotgun (WGS) entry which is preliminary data.</text>
</comment>
<keyword evidence="2" id="KW-1185">Reference proteome</keyword>
<evidence type="ECO:0000313" key="2">
    <source>
        <dbReference type="Proteomes" id="UP001177023"/>
    </source>
</evidence>
<evidence type="ECO:0000313" key="1">
    <source>
        <dbReference type="EMBL" id="CAJ0584642.1"/>
    </source>
</evidence>